<gene>
    <name evidence="2" type="ORF">M8A51_07270</name>
</gene>
<evidence type="ECO:0000313" key="3">
    <source>
        <dbReference type="Proteomes" id="UP001165541"/>
    </source>
</evidence>
<dbReference type="EMBL" id="JAMKFE010000003">
    <property type="protein sequence ID" value="MCM5679330.1"/>
    <property type="molecule type" value="Genomic_DNA"/>
</dbReference>
<keyword evidence="3" id="KW-1185">Reference proteome</keyword>
<dbReference type="SUPFAM" id="SSF51735">
    <property type="entry name" value="NAD(P)-binding Rossmann-fold domains"/>
    <property type="match status" value="1"/>
</dbReference>
<dbReference type="Gene3D" id="3.40.50.720">
    <property type="entry name" value="NAD(P)-binding Rossmann-like Domain"/>
    <property type="match status" value="1"/>
</dbReference>
<organism evidence="2 3">
    <name type="scientific">Caldimonas mangrovi</name>
    <dbReference type="NCBI Taxonomy" id="2944811"/>
    <lineage>
        <taxon>Bacteria</taxon>
        <taxon>Pseudomonadati</taxon>
        <taxon>Pseudomonadota</taxon>
        <taxon>Betaproteobacteria</taxon>
        <taxon>Burkholderiales</taxon>
        <taxon>Sphaerotilaceae</taxon>
        <taxon>Caldimonas</taxon>
    </lineage>
</organism>
<dbReference type="InterPro" id="IPR036291">
    <property type="entry name" value="NAD(P)-bd_dom_sf"/>
</dbReference>
<dbReference type="Proteomes" id="UP001165541">
    <property type="component" value="Unassembled WGS sequence"/>
</dbReference>
<dbReference type="InterPro" id="IPR001509">
    <property type="entry name" value="Epimerase_deHydtase"/>
</dbReference>
<feature type="domain" description="NAD-dependent epimerase/dehydratase" evidence="1">
    <location>
        <begin position="4"/>
        <end position="209"/>
    </location>
</feature>
<name>A0ABT0YKR1_9BURK</name>
<dbReference type="PANTHER" id="PTHR12126:SF11">
    <property type="entry name" value="NADH DEHYDROGENASE [UBIQUINONE] 1 ALPHA SUBCOMPLEX SUBUNIT 9, MITOCHONDRIAL"/>
    <property type="match status" value="1"/>
</dbReference>
<dbReference type="PANTHER" id="PTHR12126">
    <property type="entry name" value="NADH-UBIQUINONE OXIDOREDUCTASE 39 KDA SUBUNIT-RELATED"/>
    <property type="match status" value="1"/>
</dbReference>
<evidence type="ECO:0000259" key="1">
    <source>
        <dbReference type="Pfam" id="PF01370"/>
    </source>
</evidence>
<comment type="caution">
    <text evidence="2">The sequence shown here is derived from an EMBL/GenBank/DDBJ whole genome shotgun (WGS) entry which is preliminary data.</text>
</comment>
<reference evidence="2" key="1">
    <citation type="submission" date="2022-05" db="EMBL/GenBank/DDBJ databases">
        <title>Schlegelella sp. nov., isolated from mangrove soil.</title>
        <authorList>
            <person name="Liu Y."/>
            <person name="Ge X."/>
            <person name="Liu W."/>
        </authorList>
    </citation>
    <scope>NUCLEOTIDE SEQUENCE</scope>
    <source>
        <strain evidence="2">S2-27</strain>
    </source>
</reference>
<proteinExistence type="predicted"/>
<accession>A0ABT0YKR1</accession>
<dbReference type="Pfam" id="PF01370">
    <property type="entry name" value="Epimerase"/>
    <property type="match status" value="1"/>
</dbReference>
<protein>
    <submittedName>
        <fullName evidence="2">Complex I NDUFA9 subunit family protein</fullName>
    </submittedName>
</protein>
<evidence type="ECO:0000313" key="2">
    <source>
        <dbReference type="EMBL" id="MCM5679330.1"/>
    </source>
</evidence>
<dbReference type="RefSeq" id="WP_251777574.1">
    <property type="nucleotide sequence ID" value="NZ_JAMKFE010000003.1"/>
</dbReference>
<sequence length="318" mass="34293">MGNIVVLGGTGFVGTHVCEKLVERSGGAGALVVPTRRIGHARHLQPLPSLVPVQADVHDDAQLERLLSTADAVINLVAVLHGSESQFQRVHVELPRRLARACATTGVRRLIHVSSLGAAPDAPSRYQRSKAAGEAALRSAPGLECTILRPSVIFGEQDRFLNQFASLQKRLPLMPLARAAAKFQPVWVEDVARAIVACVDRRDSVGQTYECVGPRVYTLAELVRCAGHWSGHPRPVLPLPDALGRVQAMLLELLPGEPLMSRDNLDSMHIDNVATGGLPDLHALGIEPMPLEGIAPLYLGRVGSRSHLNLFRMGARRG</sequence>
<dbReference type="InterPro" id="IPR051207">
    <property type="entry name" value="ComplexI_NDUFA9_subunit"/>
</dbReference>
<dbReference type="CDD" id="cd05271">
    <property type="entry name" value="NDUFA9_like_SDR_a"/>
    <property type="match status" value="1"/>
</dbReference>